<organism evidence="3 4">
    <name type="scientific">Sphagnum jensenii</name>
    <dbReference type="NCBI Taxonomy" id="128206"/>
    <lineage>
        <taxon>Eukaryota</taxon>
        <taxon>Viridiplantae</taxon>
        <taxon>Streptophyta</taxon>
        <taxon>Embryophyta</taxon>
        <taxon>Bryophyta</taxon>
        <taxon>Sphagnophytina</taxon>
        <taxon>Sphagnopsida</taxon>
        <taxon>Sphagnales</taxon>
        <taxon>Sphagnaceae</taxon>
        <taxon>Sphagnum</taxon>
    </lineage>
</organism>
<dbReference type="Proteomes" id="UP001497522">
    <property type="component" value="Chromosome 1"/>
</dbReference>
<dbReference type="Pfam" id="PF13370">
    <property type="entry name" value="Fer4_13"/>
    <property type="match status" value="1"/>
</dbReference>
<name>A0ABP1A4L9_9BRYO</name>
<dbReference type="CDD" id="cd07727">
    <property type="entry name" value="YmaE-like_MBL-fold"/>
    <property type="match status" value="1"/>
</dbReference>
<protein>
    <recommendedName>
        <fullName evidence="2">Metallo-beta-lactamase domain-containing protein</fullName>
    </recommendedName>
</protein>
<evidence type="ECO:0000313" key="3">
    <source>
        <dbReference type="EMBL" id="CAK9857511.1"/>
    </source>
</evidence>
<evidence type="ECO:0000256" key="1">
    <source>
        <dbReference type="SAM" id="MobiDB-lite"/>
    </source>
</evidence>
<sequence length="361" mass="40621">MMETSVISRCGSLVSHQLSTHPASFFRNSSNTSSGRHNQQQQQQKERSRVGVVPVISATAATRTTHGAKLSKRSPRPENVDGDFYVDHTCIDCNVCRMMTPTVYSRLGQQSIVYNQPSSDEERLSALQALLSCPTASIHTREPPTDIKMAHDSFPLAIDPNTIEGVYHCGYHSEASFGATSYFIVHPGGNILVDSPRYSVQLAKRMEAMGGVRYMFLTHRDDVADHKKWQEHFKCERILHEREVTWSTAEVEMKLQGEGPWSLAPDIELIFSPGHTEACVSLLYKTKGALFTGDHLMGNGKGLMMDQVHNWYSVPLQIESIRALLPYDFTWVLPGHGYMHHFNTVEEKNVALRNLIEKESM</sequence>
<dbReference type="EMBL" id="OZ023702">
    <property type="protein sequence ID" value="CAK9857511.1"/>
    <property type="molecule type" value="Genomic_DNA"/>
</dbReference>
<dbReference type="SMART" id="SM00849">
    <property type="entry name" value="Lactamase_B"/>
    <property type="match status" value="1"/>
</dbReference>
<gene>
    <name evidence="3" type="ORF">CSSPJE1EN2_LOCUS506</name>
</gene>
<dbReference type="SUPFAM" id="SSF56281">
    <property type="entry name" value="Metallo-hydrolase/oxidoreductase"/>
    <property type="match status" value="1"/>
</dbReference>
<evidence type="ECO:0000313" key="4">
    <source>
        <dbReference type="Proteomes" id="UP001497522"/>
    </source>
</evidence>
<dbReference type="Gene3D" id="3.30.70.20">
    <property type="match status" value="1"/>
</dbReference>
<evidence type="ECO:0000259" key="2">
    <source>
        <dbReference type="SMART" id="SM00849"/>
    </source>
</evidence>
<dbReference type="Gene3D" id="3.60.15.10">
    <property type="entry name" value="Ribonuclease Z/Hydroxyacylglutathione hydrolase-like"/>
    <property type="match status" value="1"/>
</dbReference>
<reference evidence="3 4" key="1">
    <citation type="submission" date="2024-03" db="EMBL/GenBank/DDBJ databases">
        <authorList>
            <consortium name="ELIXIR-Norway"/>
            <consortium name="Elixir Norway"/>
        </authorList>
    </citation>
    <scope>NUCLEOTIDE SEQUENCE [LARGE SCALE GENOMIC DNA]</scope>
</reference>
<dbReference type="InterPro" id="IPR001279">
    <property type="entry name" value="Metallo-B-lactamas"/>
</dbReference>
<keyword evidence="4" id="KW-1185">Reference proteome</keyword>
<dbReference type="InterPro" id="IPR036866">
    <property type="entry name" value="RibonucZ/Hydroxyglut_hydro"/>
</dbReference>
<dbReference type="PANTHER" id="PTHR42773:SF1">
    <property type="entry name" value="METALLO-BETA-LACTAMASE FAMILY PROTEIN"/>
    <property type="match status" value="1"/>
</dbReference>
<proteinExistence type="predicted"/>
<feature type="compositionally biased region" description="Polar residues" evidence="1">
    <location>
        <begin position="21"/>
        <end position="38"/>
    </location>
</feature>
<dbReference type="PANTHER" id="PTHR42773">
    <property type="entry name" value="METALLO-BETA-LACTAMASE-RELATED"/>
    <property type="match status" value="1"/>
</dbReference>
<feature type="region of interest" description="Disordered" evidence="1">
    <location>
        <begin position="21"/>
        <end position="52"/>
    </location>
</feature>
<accession>A0ABP1A4L9</accession>
<feature type="domain" description="Metallo-beta-lactamase" evidence="2">
    <location>
        <begin position="178"/>
        <end position="336"/>
    </location>
</feature>